<dbReference type="SUPFAM" id="SSF50891">
    <property type="entry name" value="Cyclophilin-like"/>
    <property type="match status" value="1"/>
</dbReference>
<dbReference type="GO" id="GO:0016740">
    <property type="term" value="F:transferase activity"/>
    <property type="evidence" value="ECO:0007669"/>
    <property type="project" value="UniProtKB-KW"/>
</dbReference>
<keyword evidence="2" id="KW-0378">Hydrolase</keyword>
<keyword evidence="6" id="KW-0808">Transferase</keyword>
<dbReference type="InterPro" id="IPR052708">
    <property type="entry name" value="PxpC"/>
</dbReference>
<dbReference type="Proteomes" id="UP000284057">
    <property type="component" value="Unassembled WGS sequence"/>
</dbReference>
<reference evidence="6 7" key="1">
    <citation type="submission" date="2018-09" db="EMBL/GenBank/DDBJ databases">
        <title>Isolation, diversity and antifungal activity of actinobacteria from wheat.</title>
        <authorList>
            <person name="Han C."/>
        </authorList>
    </citation>
    <scope>NUCLEOTIDE SEQUENCE [LARGE SCALE GENOMIC DNA]</scope>
    <source>
        <strain evidence="6 7">NEAU-YY265</strain>
    </source>
</reference>
<name>A0A418KKY9_9ACTN</name>
<dbReference type="AlphaFoldDB" id="A0A418KKY9"/>
<accession>A0A418KKY9</accession>
<dbReference type="Gene3D" id="2.40.100.10">
    <property type="entry name" value="Cyclophilin-like"/>
    <property type="match status" value="1"/>
</dbReference>
<evidence type="ECO:0000256" key="4">
    <source>
        <dbReference type="SAM" id="MobiDB-lite"/>
    </source>
</evidence>
<dbReference type="SMART" id="SM00797">
    <property type="entry name" value="AHS2"/>
    <property type="match status" value="1"/>
</dbReference>
<gene>
    <name evidence="6" type="ORF">DY240_22480</name>
</gene>
<dbReference type="RefSeq" id="WP_147375447.1">
    <property type="nucleotide sequence ID" value="NZ_QUAL01000211.1"/>
</dbReference>
<protein>
    <submittedName>
        <fullName evidence="6">Biotin-dependent carboxyltransferase</fullName>
    </submittedName>
</protein>
<proteinExistence type="predicted"/>
<dbReference type="EMBL" id="QUAL01000211">
    <property type="protein sequence ID" value="RIQ17219.1"/>
    <property type="molecule type" value="Genomic_DNA"/>
</dbReference>
<keyword evidence="7" id="KW-1185">Reference proteome</keyword>
<evidence type="ECO:0000256" key="2">
    <source>
        <dbReference type="ARBA" id="ARBA00022801"/>
    </source>
</evidence>
<keyword evidence="3" id="KW-0067">ATP-binding</keyword>
<keyword evidence="1" id="KW-0547">Nucleotide-binding</keyword>
<evidence type="ECO:0000313" key="6">
    <source>
        <dbReference type="EMBL" id="RIQ17219.1"/>
    </source>
</evidence>
<evidence type="ECO:0000313" key="7">
    <source>
        <dbReference type="Proteomes" id="UP000284057"/>
    </source>
</evidence>
<evidence type="ECO:0000259" key="5">
    <source>
        <dbReference type="SMART" id="SM00797"/>
    </source>
</evidence>
<dbReference type="PANTHER" id="PTHR43309">
    <property type="entry name" value="5-OXOPROLINASE SUBUNIT C"/>
    <property type="match status" value="1"/>
</dbReference>
<dbReference type="Pfam" id="PF02626">
    <property type="entry name" value="CT_A_B"/>
    <property type="match status" value="1"/>
</dbReference>
<feature type="compositionally biased region" description="Low complexity" evidence="4">
    <location>
        <begin position="183"/>
        <end position="202"/>
    </location>
</feature>
<evidence type="ECO:0000256" key="1">
    <source>
        <dbReference type="ARBA" id="ARBA00022741"/>
    </source>
</evidence>
<feature type="non-terminal residue" evidence="6">
    <location>
        <position position="1"/>
    </location>
</feature>
<feature type="domain" description="Carboxyltransferase" evidence="5">
    <location>
        <begin position="1"/>
        <end position="199"/>
    </location>
</feature>
<dbReference type="InterPro" id="IPR003778">
    <property type="entry name" value="CT_A_B"/>
</dbReference>
<feature type="region of interest" description="Disordered" evidence="4">
    <location>
        <begin position="180"/>
        <end position="210"/>
    </location>
</feature>
<dbReference type="PANTHER" id="PTHR43309:SF3">
    <property type="entry name" value="5-OXOPROLINASE SUBUNIT C"/>
    <property type="match status" value="1"/>
</dbReference>
<sequence length="210" mass="21250">PARGLRGYLAVRGGIGVPPVLGSRSWDSLAGIGPPPLRAGDLLPLAGDHDGEPFVDVAPVRPPVPPQSGEVRLRVLPGPRAGRFAPPALDRLFGSAYEVTADSDRVGLRLAGPPLPAAPGVAAELPPEGMVTGALQVPPSGRPVLFLADHPVTGGYPVIGVVATADVPLAAQLRPGDAVRFRPTSPAAAGAPPAPAAATSGARWRRPPRG</sequence>
<dbReference type="InterPro" id="IPR029000">
    <property type="entry name" value="Cyclophilin-like_dom_sf"/>
</dbReference>
<organism evidence="6 7">
    <name type="scientific">Jiangella rhizosphaerae</name>
    <dbReference type="NCBI Taxonomy" id="2293569"/>
    <lineage>
        <taxon>Bacteria</taxon>
        <taxon>Bacillati</taxon>
        <taxon>Actinomycetota</taxon>
        <taxon>Actinomycetes</taxon>
        <taxon>Jiangellales</taxon>
        <taxon>Jiangellaceae</taxon>
        <taxon>Jiangella</taxon>
    </lineage>
</organism>
<evidence type="ECO:0000256" key="3">
    <source>
        <dbReference type="ARBA" id="ARBA00022840"/>
    </source>
</evidence>
<comment type="caution">
    <text evidence="6">The sequence shown here is derived from an EMBL/GenBank/DDBJ whole genome shotgun (WGS) entry which is preliminary data.</text>
</comment>
<dbReference type="GO" id="GO:0005524">
    <property type="term" value="F:ATP binding"/>
    <property type="evidence" value="ECO:0007669"/>
    <property type="project" value="UniProtKB-KW"/>
</dbReference>
<dbReference type="GO" id="GO:0016787">
    <property type="term" value="F:hydrolase activity"/>
    <property type="evidence" value="ECO:0007669"/>
    <property type="project" value="UniProtKB-KW"/>
</dbReference>